<dbReference type="GO" id="GO:0071522">
    <property type="term" value="F:ureidoglycine aminohydrolase activity"/>
    <property type="evidence" value="ECO:0007669"/>
    <property type="project" value="InterPro"/>
</dbReference>
<dbReference type="EMBL" id="CP014226">
    <property type="protein sequence ID" value="AMD00899.1"/>
    <property type="molecule type" value="Genomic_DNA"/>
</dbReference>
<dbReference type="NCBIfam" id="NF008373">
    <property type="entry name" value="PRK11171.1-2"/>
    <property type="match status" value="1"/>
</dbReference>
<dbReference type="PATRIC" id="fig|507626.3.peg.1828"/>
<accession>A0A0X8HE33</accession>
<gene>
    <name evidence="3" type="ORF">LOKO_01831</name>
</gene>
<dbReference type="InterPro" id="IPR044704">
    <property type="entry name" value="UGlyAH_cupin_N"/>
</dbReference>
<dbReference type="NCBIfam" id="TIGR03214">
    <property type="entry name" value="ura-cupin"/>
    <property type="match status" value="1"/>
</dbReference>
<dbReference type="CDD" id="cd02211">
    <property type="entry name" value="cupin_UGlyAH_N"/>
    <property type="match status" value="1"/>
</dbReference>
<feature type="region of interest" description="Disordered" evidence="1">
    <location>
        <begin position="1"/>
        <end position="27"/>
    </location>
</feature>
<dbReference type="InterPro" id="IPR017627">
    <property type="entry name" value="UGHY"/>
</dbReference>
<protein>
    <recommendedName>
        <fullName evidence="2">Cupin type-2 domain-containing protein</fullName>
    </recommendedName>
</protein>
<feature type="domain" description="Cupin type-2" evidence="2">
    <location>
        <begin position="116"/>
        <end position="185"/>
    </location>
</feature>
<dbReference type="InterPro" id="IPR013096">
    <property type="entry name" value="Cupin_2"/>
</dbReference>
<dbReference type="PANTHER" id="PTHR34571:SF1">
    <property type="entry name" value="(S)-UREIDOGLYCINE AMINOHYDROLASE"/>
    <property type="match status" value="1"/>
</dbReference>
<dbReference type="KEGG" id="hco:LOKO_01831"/>
<dbReference type="PANTHER" id="PTHR34571">
    <property type="entry name" value="(S)-UREIDOGLYCINE AMINOHYDROLASE"/>
    <property type="match status" value="1"/>
</dbReference>
<dbReference type="AlphaFoldDB" id="A0A0X8HE33"/>
<sequence length="321" mass="35812">MDGEGSAQGGVHSASSKACRRFSPERRTRHDSLSAIFGNLSGRIMSQRTYYAPRGGHPPQTQLLSDRAVFTEAYAVIPKGVFGDIVTSNLPFWHNTRLWVLARPLSGFAETFCQYIMEVSPGGGSDKPELDPAAEGVLFVVEGEMTLTLAGERHHMTAGGYAFLPPGSHWQLHNESDAPVRFHWVRKAYEFVEGIEVPEAFVVNENDIAPTPMPDTDERWATTRFVDPADVRHDMHVNIVTFQPGAVIPFDETHVMEHGLYVLEGKAVYHLNQDWVEVEAGDFMWLRAFCPQACYAGGPGPFRYLLYKDVNRHPALQIGAR</sequence>
<dbReference type="InterPro" id="IPR014710">
    <property type="entry name" value="RmlC-like_jellyroll"/>
</dbReference>
<dbReference type="NCBIfam" id="NF008376">
    <property type="entry name" value="PRK11171.1-5"/>
    <property type="match status" value="1"/>
</dbReference>
<dbReference type="CDD" id="cd02212">
    <property type="entry name" value="cupin_UGlyAH_C"/>
    <property type="match status" value="1"/>
</dbReference>
<evidence type="ECO:0000256" key="1">
    <source>
        <dbReference type="SAM" id="MobiDB-lite"/>
    </source>
</evidence>
<dbReference type="SUPFAM" id="SSF51182">
    <property type="entry name" value="RmlC-like cupins"/>
    <property type="match status" value="1"/>
</dbReference>
<dbReference type="Gene3D" id="2.60.120.10">
    <property type="entry name" value="Jelly Rolls"/>
    <property type="match status" value="2"/>
</dbReference>
<reference evidence="3 4" key="1">
    <citation type="journal article" date="2016" name="Genome Announc.">
        <title>Draft Genome Sequence of 'Halomonas chromatireducens' Strain AGD 8-3, a Haloalkaliphilic Chromate- and Selenite-Reducing Gammaproteobacterium.</title>
        <authorList>
            <person name="Sharko F.S."/>
            <person name="Shapovalova A.A."/>
            <person name="Tsygankova S.V."/>
            <person name="Komova A.V."/>
            <person name="Boulygina E.S."/>
            <person name="Teslyuk A.B."/>
            <person name="Gotovtsev P.M."/>
            <person name="Namsaraev Z.B."/>
            <person name="Khijniak T.V."/>
            <person name="Nedoluzhko A.V."/>
            <person name="Vasilov R.G."/>
        </authorList>
    </citation>
    <scope>NUCLEOTIDE SEQUENCE [LARGE SCALE GENOMIC DNA]</scope>
    <source>
        <strain evidence="3 4">AGD 8-3</strain>
    </source>
</reference>
<keyword evidence="4" id="KW-1185">Reference proteome</keyword>
<dbReference type="STRING" id="507626.LOKO_01831"/>
<dbReference type="Pfam" id="PF07883">
    <property type="entry name" value="Cupin_2"/>
    <property type="match status" value="2"/>
</dbReference>
<feature type="domain" description="Cupin type-2" evidence="2">
    <location>
        <begin position="239"/>
        <end position="305"/>
    </location>
</feature>
<reference evidence="3 4" key="2">
    <citation type="submission" date="2016-02" db="EMBL/GenBank/DDBJ databases">
        <authorList>
            <person name="Wen L."/>
            <person name="He K."/>
            <person name="Yang H."/>
        </authorList>
    </citation>
    <scope>NUCLEOTIDE SEQUENCE [LARGE SCALE GENOMIC DNA]</scope>
    <source>
        <strain evidence="3 4">AGD 8-3</strain>
    </source>
</reference>
<name>A0A0X8HE33_9GAMM</name>
<evidence type="ECO:0000313" key="4">
    <source>
        <dbReference type="Proteomes" id="UP000063387"/>
    </source>
</evidence>
<dbReference type="NCBIfam" id="NF040771">
    <property type="entry name" value="AAH_UGLYAH2"/>
    <property type="match status" value="1"/>
</dbReference>
<proteinExistence type="predicted"/>
<organism evidence="3 4">
    <name type="scientific">Halomonas chromatireducens</name>
    <dbReference type="NCBI Taxonomy" id="507626"/>
    <lineage>
        <taxon>Bacteria</taxon>
        <taxon>Pseudomonadati</taxon>
        <taxon>Pseudomonadota</taxon>
        <taxon>Gammaproteobacteria</taxon>
        <taxon>Oceanospirillales</taxon>
        <taxon>Halomonadaceae</taxon>
        <taxon>Halomonas</taxon>
    </lineage>
</organism>
<evidence type="ECO:0000313" key="3">
    <source>
        <dbReference type="EMBL" id="AMD00899.1"/>
    </source>
</evidence>
<evidence type="ECO:0000259" key="2">
    <source>
        <dbReference type="Pfam" id="PF07883"/>
    </source>
</evidence>
<dbReference type="InterPro" id="IPR011051">
    <property type="entry name" value="RmlC_Cupin_sf"/>
</dbReference>
<dbReference type="Proteomes" id="UP000063387">
    <property type="component" value="Chromosome"/>
</dbReference>
<dbReference type="InterPro" id="IPR044697">
    <property type="entry name" value="UGlyAH_cupin_C"/>
</dbReference>